<dbReference type="Pfam" id="PF07645">
    <property type="entry name" value="EGF_CA"/>
    <property type="match status" value="2"/>
</dbReference>
<name>A0AA97J7Q5_EUBMA</name>
<keyword evidence="7" id="KW-0677">Repeat</keyword>
<dbReference type="SUPFAM" id="SSF57184">
    <property type="entry name" value="Growth factor receptor domain"/>
    <property type="match status" value="1"/>
</dbReference>
<dbReference type="InterPro" id="IPR000742">
    <property type="entry name" value="EGF"/>
</dbReference>
<dbReference type="PROSITE" id="PS50026">
    <property type="entry name" value="EGF_3"/>
    <property type="match status" value="1"/>
</dbReference>
<dbReference type="InterPro" id="IPR002049">
    <property type="entry name" value="LE_dom"/>
</dbReference>
<dbReference type="InterPro" id="IPR001881">
    <property type="entry name" value="EGF-like_Ca-bd_dom"/>
</dbReference>
<dbReference type="GO" id="GO:0016020">
    <property type="term" value="C:membrane"/>
    <property type="evidence" value="ECO:0007669"/>
    <property type="project" value="UniProtKB-SubCell"/>
</dbReference>
<dbReference type="KEGG" id="emc:129327663"/>
<keyword evidence="13" id="KW-0676">Redox-active center</keyword>
<evidence type="ECO:0000256" key="9">
    <source>
        <dbReference type="ARBA" id="ARBA00022989"/>
    </source>
</evidence>
<dbReference type="Proteomes" id="UP001190640">
    <property type="component" value="Chromosome 4"/>
</dbReference>
<evidence type="ECO:0000256" key="11">
    <source>
        <dbReference type="ARBA" id="ARBA00023157"/>
    </source>
</evidence>
<organism evidence="17 18">
    <name type="scientific">Eublepharis macularius</name>
    <name type="common">Leopard gecko</name>
    <name type="synonym">Cyrtodactylus macularius</name>
    <dbReference type="NCBI Taxonomy" id="481883"/>
    <lineage>
        <taxon>Eukaryota</taxon>
        <taxon>Metazoa</taxon>
        <taxon>Chordata</taxon>
        <taxon>Craniata</taxon>
        <taxon>Vertebrata</taxon>
        <taxon>Euteleostomi</taxon>
        <taxon>Lepidosauria</taxon>
        <taxon>Squamata</taxon>
        <taxon>Bifurcata</taxon>
        <taxon>Gekkota</taxon>
        <taxon>Eublepharidae</taxon>
        <taxon>Eublepharinae</taxon>
        <taxon>Eublepharis</taxon>
    </lineage>
</organism>
<keyword evidence="5 14" id="KW-0245">EGF-like domain</keyword>
<keyword evidence="12 18" id="KW-0413">Isomerase</keyword>
<evidence type="ECO:0000259" key="16">
    <source>
        <dbReference type="PROSITE" id="PS50026"/>
    </source>
</evidence>
<dbReference type="CTD" id="78987"/>
<dbReference type="Pfam" id="PF11938">
    <property type="entry name" value="DUF3456"/>
    <property type="match status" value="1"/>
</dbReference>
<dbReference type="SMART" id="SM00179">
    <property type="entry name" value="EGF_CA"/>
    <property type="match status" value="2"/>
</dbReference>
<evidence type="ECO:0000256" key="6">
    <source>
        <dbReference type="ARBA" id="ARBA00022692"/>
    </source>
</evidence>
<keyword evidence="10 15" id="KW-0472">Membrane</keyword>
<dbReference type="GO" id="GO:0003756">
    <property type="term" value="F:protein disulfide isomerase activity"/>
    <property type="evidence" value="ECO:0007669"/>
    <property type="project" value="UniProtKB-EC"/>
</dbReference>
<keyword evidence="11 14" id="KW-1015">Disulfide bond</keyword>
<dbReference type="InterPro" id="IPR050751">
    <property type="entry name" value="ECM_structural_protein"/>
</dbReference>
<dbReference type="Gene3D" id="2.10.220.10">
    <property type="entry name" value="Hormone Receptor, Insulin-like Growth Factor Receptor 1, Chain A, domain 2"/>
    <property type="match status" value="1"/>
</dbReference>
<keyword evidence="6 15" id="KW-0812">Transmembrane</keyword>
<comment type="subcellular location">
    <subcellularLocation>
        <location evidence="2">Membrane</location>
        <topology evidence="2">Multi-pass membrane protein</topology>
    </subcellularLocation>
</comment>
<dbReference type="PROSITE" id="PS01248">
    <property type="entry name" value="EGF_LAM_1"/>
    <property type="match status" value="1"/>
</dbReference>
<evidence type="ECO:0000256" key="2">
    <source>
        <dbReference type="ARBA" id="ARBA00004141"/>
    </source>
</evidence>
<evidence type="ECO:0000256" key="4">
    <source>
        <dbReference type="ARBA" id="ARBA00012723"/>
    </source>
</evidence>
<comment type="caution">
    <text evidence="14">Lacks conserved residue(s) required for the propagation of feature annotation.</text>
</comment>
<evidence type="ECO:0000313" key="18">
    <source>
        <dbReference type="RefSeq" id="XP_054832389.1"/>
    </source>
</evidence>
<dbReference type="InterPro" id="IPR021852">
    <property type="entry name" value="DUF3456"/>
</dbReference>
<evidence type="ECO:0000256" key="1">
    <source>
        <dbReference type="ARBA" id="ARBA00001182"/>
    </source>
</evidence>
<keyword evidence="9 15" id="KW-1133">Transmembrane helix</keyword>
<feature type="disulfide bond" evidence="14">
    <location>
        <begin position="298"/>
        <end position="307"/>
    </location>
</feature>
<comment type="catalytic activity">
    <reaction evidence="1">
        <text>Catalyzes the rearrangement of -S-S- bonds in proteins.</text>
        <dbReference type="EC" id="5.3.4.1"/>
    </reaction>
</comment>
<accession>A0AA97J7Q5</accession>
<dbReference type="InterPro" id="IPR009030">
    <property type="entry name" value="Growth_fac_rcpt_cys_sf"/>
</dbReference>
<dbReference type="CDD" id="cd00064">
    <property type="entry name" value="FU"/>
    <property type="match status" value="1"/>
</dbReference>
<dbReference type="GeneID" id="129327663"/>
<dbReference type="SMART" id="SM00261">
    <property type="entry name" value="FU"/>
    <property type="match status" value="2"/>
</dbReference>
<evidence type="ECO:0000256" key="10">
    <source>
        <dbReference type="ARBA" id="ARBA00023136"/>
    </source>
</evidence>
<proteinExistence type="inferred from homology"/>
<protein>
    <recommendedName>
        <fullName evidence="4">protein disulfide-isomerase</fullName>
        <ecNumber evidence="4">5.3.4.1</ecNumber>
    </recommendedName>
</protein>
<dbReference type="GO" id="GO:0005509">
    <property type="term" value="F:calcium ion binding"/>
    <property type="evidence" value="ECO:0007669"/>
    <property type="project" value="InterPro"/>
</dbReference>
<dbReference type="PANTHER" id="PTHR24034">
    <property type="entry name" value="EGF-LIKE DOMAIN-CONTAINING PROTEIN"/>
    <property type="match status" value="1"/>
</dbReference>
<dbReference type="SMART" id="SM00181">
    <property type="entry name" value="EGF"/>
    <property type="match status" value="4"/>
</dbReference>
<evidence type="ECO:0000256" key="13">
    <source>
        <dbReference type="ARBA" id="ARBA00023284"/>
    </source>
</evidence>
<evidence type="ECO:0000256" key="15">
    <source>
        <dbReference type="SAM" id="Phobius"/>
    </source>
</evidence>
<evidence type="ECO:0000256" key="5">
    <source>
        <dbReference type="ARBA" id="ARBA00022536"/>
    </source>
</evidence>
<gene>
    <name evidence="18" type="primary">CRELD1</name>
</gene>
<dbReference type="PROSITE" id="PS00022">
    <property type="entry name" value="EGF_1"/>
    <property type="match status" value="1"/>
</dbReference>
<dbReference type="InterPro" id="IPR018097">
    <property type="entry name" value="EGF_Ca-bd_CS"/>
</dbReference>
<dbReference type="InterPro" id="IPR006212">
    <property type="entry name" value="Furin_repeat"/>
</dbReference>
<keyword evidence="17" id="KW-1185">Reference proteome</keyword>
<keyword evidence="8" id="KW-0106">Calcium</keyword>
<evidence type="ECO:0000256" key="3">
    <source>
        <dbReference type="ARBA" id="ARBA00005897"/>
    </source>
</evidence>
<dbReference type="PANTHER" id="PTHR24034:SF114">
    <property type="entry name" value="PROTEIN DISULFIDE ISOMERASE CRELD1"/>
    <property type="match status" value="1"/>
</dbReference>
<sequence>MVESKDRSPKPSGFLKLPSRCCPAGLCAELAHWQRFGQRDCCHCTWPDAIGGEAGRASGLRSIGQKRGGGTLLPRPPTRAQSWALRPDCLAPAARCGLPRGRAQAVRNNGTLIVAGGLCSGCLLLGIKMALPWLRVLSAPPLFLLLLLWVPGPGTSQQEPCQTCRDLTSNFNKGLERTQRDNFGGGNTAWEEEKLAKYANSETRLLEVLEGVCATSDFTCHQLLEQSEEHVERWWFHEQQQHPDFFQWLCMDTLKLCCSPGTYGPDCHICPGGAQKPCSGYGQCDGDGTRGGTGLCMCQTGYGGPFCSECGDGYYEAARNDSHLVCAECYPACGRCSGPEDSSCLRCKRGWMLHDRRCIDIDECGTDMAHCRANQFCVNTEGSYECRDCAKACIGCMGAGPSRCKKCNKGYQREGVKCLDVDECAGEAEEPVCTGANEICENTDGSYRCVCAEGHVREEGMCVEDKPPDAPEKGFFDDITDDEVVVLQQMFFGAIICALATLAAKGDMVFTAIFIGAVAAMAGYWLSERSDRVLDGFIKGR</sequence>
<dbReference type="RefSeq" id="XP_054832389.1">
    <property type="nucleotide sequence ID" value="XM_054976414.1"/>
</dbReference>
<feature type="transmembrane region" description="Helical" evidence="15">
    <location>
        <begin position="508"/>
        <end position="526"/>
    </location>
</feature>
<comment type="similarity">
    <text evidence="3">Belongs to the CRELD family.</text>
</comment>
<dbReference type="Gene3D" id="2.10.25.10">
    <property type="entry name" value="Laminin"/>
    <property type="match status" value="2"/>
</dbReference>
<dbReference type="EC" id="5.3.4.1" evidence="4"/>
<evidence type="ECO:0000256" key="7">
    <source>
        <dbReference type="ARBA" id="ARBA00022737"/>
    </source>
</evidence>
<evidence type="ECO:0000256" key="14">
    <source>
        <dbReference type="PROSITE-ProRule" id="PRU00076"/>
    </source>
</evidence>
<reference evidence="18" key="1">
    <citation type="submission" date="2025-08" db="UniProtKB">
        <authorList>
            <consortium name="RefSeq"/>
        </authorList>
    </citation>
    <scope>IDENTIFICATION</scope>
    <source>
        <tissue evidence="18">Blood</tissue>
    </source>
</reference>
<dbReference type="CDD" id="cd00054">
    <property type="entry name" value="EGF_CA"/>
    <property type="match status" value="1"/>
</dbReference>
<evidence type="ECO:0000256" key="8">
    <source>
        <dbReference type="ARBA" id="ARBA00022837"/>
    </source>
</evidence>
<evidence type="ECO:0000256" key="12">
    <source>
        <dbReference type="ARBA" id="ARBA00023235"/>
    </source>
</evidence>
<dbReference type="PROSITE" id="PS01187">
    <property type="entry name" value="EGF_CA"/>
    <property type="match status" value="2"/>
</dbReference>
<dbReference type="AlphaFoldDB" id="A0AA97J7Q5"/>
<evidence type="ECO:0000313" key="17">
    <source>
        <dbReference type="Proteomes" id="UP001190640"/>
    </source>
</evidence>
<feature type="domain" description="EGF-like" evidence="16">
    <location>
        <begin position="266"/>
        <end position="308"/>
    </location>
</feature>
<dbReference type="InterPro" id="IPR049883">
    <property type="entry name" value="NOTCH1_EGF-like"/>
</dbReference>
<feature type="transmembrane region" description="Helical" evidence="15">
    <location>
        <begin position="110"/>
        <end position="127"/>
    </location>
</feature>